<evidence type="ECO:0000313" key="5">
    <source>
        <dbReference type="EMBL" id="GHJ84126.1"/>
    </source>
</evidence>
<feature type="compositionally biased region" description="Low complexity" evidence="3">
    <location>
        <begin position="118"/>
        <end position="128"/>
    </location>
</feature>
<dbReference type="OrthoDB" id="537444at2759"/>
<dbReference type="InterPro" id="IPR036625">
    <property type="entry name" value="E3-bd_dom_sf"/>
</dbReference>
<feature type="domain" description="Lipoyl-binding" evidence="4">
    <location>
        <begin position="24"/>
        <end position="100"/>
    </location>
</feature>
<organism evidence="5 6">
    <name type="scientific">Naganishia liquefaciens</name>
    <dbReference type="NCBI Taxonomy" id="104408"/>
    <lineage>
        <taxon>Eukaryota</taxon>
        <taxon>Fungi</taxon>
        <taxon>Dikarya</taxon>
        <taxon>Basidiomycota</taxon>
        <taxon>Agaricomycotina</taxon>
        <taxon>Tremellomycetes</taxon>
        <taxon>Filobasidiales</taxon>
        <taxon>Filobasidiaceae</taxon>
        <taxon>Naganishia</taxon>
    </lineage>
</organism>
<gene>
    <name evidence="5" type="ORF">NliqN6_0528</name>
</gene>
<dbReference type="InterPro" id="IPR045257">
    <property type="entry name" value="E2/Pdx1"/>
</dbReference>
<feature type="region of interest" description="Disordered" evidence="3">
    <location>
        <begin position="118"/>
        <end position="173"/>
    </location>
</feature>
<dbReference type="SUPFAM" id="SSF51230">
    <property type="entry name" value="Single hybrid motif"/>
    <property type="match status" value="1"/>
</dbReference>
<evidence type="ECO:0000256" key="1">
    <source>
        <dbReference type="ARBA" id="ARBA00022823"/>
    </source>
</evidence>
<comment type="caution">
    <text evidence="5">The sequence shown here is derived from an EMBL/GenBank/DDBJ whole genome shotgun (WGS) entry which is preliminary data.</text>
</comment>
<dbReference type="FunFam" id="2.40.50.100:FF:000010">
    <property type="entry name" value="Acetyltransferase component of pyruvate dehydrogenase complex"/>
    <property type="match status" value="1"/>
</dbReference>
<dbReference type="GO" id="GO:0004742">
    <property type="term" value="F:dihydrolipoyllysine-residue acetyltransferase activity"/>
    <property type="evidence" value="ECO:0007669"/>
    <property type="project" value="TreeGrafter"/>
</dbReference>
<feature type="compositionally biased region" description="Polar residues" evidence="3">
    <location>
        <begin position="144"/>
        <end position="158"/>
    </location>
</feature>
<proteinExistence type="predicted"/>
<dbReference type="GO" id="GO:0006086">
    <property type="term" value="P:pyruvate decarboxylation to acetyl-CoA"/>
    <property type="evidence" value="ECO:0007669"/>
    <property type="project" value="InterPro"/>
</dbReference>
<dbReference type="AlphaFoldDB" id="A0A8H3TNQ9"/>
<dbReference type="InterPro" id="IPR003016">
    <property type="entry name" value="2-oxoA_DH_lipoyl-BS"/>
</dbReference>
<evidence type="ECO:0000259" key="4">
    <source>
        <dbReference type="PROSITE" id="PS50968"/>
    </source>
</evidence>
<dbReference type="PANTHER" id="PTHR23151">
    <property type="entry name" value="DIHYDROLIPOAMIDE ACETYL/SUCCINYL-TRANSFERASE-RELATED"/>
    <property type="match status" value="1"/>
</dbReference>
<sequence>MPARIPALRTVVARLSRPQARHASTLFRMPAMSPTMTEGGIANWKKSEGDAFAAGDVLLEIETDKATIDVEAQDDGVMGKILARAGENKVPVGQVIAILAEEGDDLAAIEVPSDLAPEGAAAAAASPAQEKPKDSTPKQEPVAQASSSKTSNAEPASQDSHHHHHHEKITHSKPLFPSVYRLLADSSLTADEIAKLKGTGRHGMLTKGDVLFALGKIQHARGSAEKMVPTKVGGPDAKKAGETKTPADVKKPAAQPPMDGIAWRRAILAGLENATKPVLPLSSATSPLTAFETPAHEFDELLEPYSALFQKPPQPHVELPTIDLLAETKQHAHAGIVDPSKSVKDEWEGLF</sequence>
<keyword evidence="6" id="KW-1185">Reference proteome</keyword>
<dbReference type="Gene3D" id="2.40.50.100">
    <property type="match status" value="1"/>
</dbReference>
<dbReference type="PROSITE" id="PS00189">
    <property type="entry name" value="LIPOYL"/>
    <property type="match status" value="1"/>
</dbReference>
<evidence type="ECO:0000256" key="2">
    <source>
        <dbReference type="ARBA" id="ARBA00022946"/>
    </source>
</evidence>
<reference evidence="5" key="1">
    <citation type="submission" date="2020-07" db="EMBL/GenBank/DDBJ databases">
        <title>Draft Genome Sequence of a Deep-Sea Yeast, Naganishia (Cryptococcus) liquefaciens strain N6.</title>
        <authorList>
            <person name="Han Y.W."/>
            <person name="Kajitani R."/>
            <person name="Morimoto H."/>
            <person name="Parhat M."/>
            <person name="Tsubouchi H."/>
            <person name="Bakenova O."/>
            <person name="Ogata M."/>
            <person name="Argunhan B."/>
            <person name="Aoki R."/>
            <person name="Kajiwara S."/>
            <person name="Itoh T."/>
            <person name="Iwasaki H."/>
        </authorList>
    </citation>
    <scope>NUCLEOTIDE SEQUENCE</scope>
    <source>
        <strain evidence="5">N6</strain>
    </source>
</reference>
<protein>
    <recommendedName>
        <fullName evidence="4">Lipoyl-binding domain-containing protein</fullName>
    </recommendedName>
</protein>
<dbReference type="CDD" id="cd06849">
    <property type="entry name" value="lipoyl_domain"/>
    <property type="match status" value="1"/>
</dbReference>
<feature type="compositionally biased region" description="Basic and acidic residues" evidence="3">
    <location>
        <begin position="236"/>
        <end position="251"/>
    </location>
</feature>
<dbReference type="InterPro" id="IPR000089">
    <property type="entry name" value="Biotin_lipoyl"/>
</dbReference>
<feature type="region of interest" description="Disordered" evidence="3">
    <location>
        <begin position="224"/>
        <end position="256"/>
    </location>
</feature>
<evidence type="ECO:0000256" key="3">
    <source>
        <dbReference type="SAM" id="MobiDB-lite"/>
    </source>
</evidence>
<dbReference type="Gene3D" id="4.10.320.10">
    <property type="entry name" value="E3-binding domain"/>
    <property type="match status" value="1"/>
</dbReference>
<dbReference type="Proteomes" id="UP000620104">
    <property type="component" value="Unassembled WGS sequence"/>
</dbReference>
<name>A0A8H3TNQ9_9TREE</name>
<keyword evidence="1" id="KW-0450">Lipoyl</keyword>
<evidence type="ECO:0000313" key="6">
    <source>
        <dbReference type="Proteomes" id="UP000620104"/>
    </source>
</evidence>
<dbReference type="PANTHER" id="PTHR23151:SF82">
    <property type="entry name" value="PYRUVATE DEHYDROGENASE COMPLEX PROTEIN X COMPONENT, MITOCHONDRIAL"/>
    <property type="match status" value="1"/>
</dbReference>
<dbReference type="GO" id="GO:0045254">
    <property type="term" value="C:pyruvate dehydrogenase complex"/>
    <property type="evidence" value="ECO:0007669"/>
    <property type="project" value="InterPro"/>
</dbReference>
<accession>A0A8H3TNQ9</accession>
<dbReference type="PROSITE" id="PS50968">
    <property type="entry name" value="BIOTINYL_LIPOYL"/>
    <property type="match status" value="1"/>
</dbReference>
<keyword evidence="2" id="KW-0809">Transit peptide</keyword>
<dbReference type="Pfam" id="PF00364">
    <property type="entry name" value="Biotin_lipoyl"/>
    <property type="match status" value="1"/>
</dbReference>
<dbReference type="EMBL" id="BLZA01000007">
    <property type="protein sequence ID" value="GHJ84126.1"/>
    <property type="molecule type" value="Genomic_DNA"/>
</dbReference>
<dbReference type="InterPro" id="IPR011053">
    <property type="entry name" value="Single_hybrid_motif"/>
</dbReference>